<evidence type="ECO:0000313" key="2">
    <source>
        <dbReference type="EMBL" id="GGJ71395.1"/>
    </source>
</evidence>
<dbReference type="Gene3D" id="3.40.50.300">
    <property type="entry name" value="P-loop containing nucleotide triphosphate hydrolases"/>
    <property type="match status" value="1"/>
</dbReference>
<dbReference type="InterPro" id="IPR027417">
    <property type="entry name" value="P-loop_NTPase"/>
</dbReference>
<sequence>MSGTDRSAHAAQDEAPGTPGGPRVAGVSVLVTGMSGTGKSTVLRLLARRGHRVVDTDDDGWCTWVTHPGGEREEVWREDRVRALLDGHTDGLLFVGGCRSNQGRLRDAFAAVVLLSAPEDVMLARVAERSGNPFGKSEEDRARIRADLRDVQPLLRRAATLEVVTTCGEEEVADRVEAAGLARLVRAAGPGGHP</sequence>
<keyword evidence="3" id="KW-1185">Reference proteome</keyword>
<feature type="compositionally biased region" description="Basic and acidic residues" evidence="1">
    <location>
        <begin position="1"/>
        <end position="12"/>
    </location>
</feature>
<proteinExistence type="predicted"/>
<reference evidence="2" key="1">
    <citation type="journal article" date="2014" name="Int. J. Syst. Evol. Microbiol.">
        <title>Complete genome sequence of Corynebacterium casei LMG S-19264T (=DSM 44701T), isolated from a smear-ripened cheese.</title>
        <authorList>
            <consortium name="US DOE Joint Genome Institute (JGI-PGF)"/>
            <person name="Walter F."/>
            <person name="Albersmeier A."/>
            <person name="Kalinowski J."/>
            <person name="Ruckert C."/>
        </authorList>
    </citation>
    <scope>NUCLEOTIDE SEQUENCE</scope>
    <source>
        <strain evidence="2">JCM 14371</strain>
    </source>
</reference>
<dbReference type="Proteomes" id="UP000635726">
    <property type="component" value="Unassembled WGS sequence"/>
</dbReference>
<dbReference type="Pfam" id="PF13238">
    <property type="entry name" value="AAA_18"/>
    <property type="match status" value="1"/>
</dbReference>
<reference evidence="2" key="2">
    <citation type="submission" date="2020-09" db="EMBL/GenBank/DDBJ databases">
        <authorList>
            <person name="Sun Q."/>
            <person name="Ohkuma M."/>
        </authorList>
    </citation>
    <scope>NUCLEOTIDE SEQUENCE</scope>
    <source>
        <strain evidence="2">JCM 14371</strain>
    </source>
</reference>
<dbReference type="SUPFAM" id="SSF52540">
    <property type="entry name" value="P-loop containing nucleoside triphosphate hydrolases"/>
    <property type="match status" value="1"/>
</dbReference>
<gene>
    <name evidence="2" type="ORF">GCM10008939_14740</name>
</gene>
<evidence type="ECO:0000313" key="3">
    <source>
        <dbReference type="Proteomes" id="UP000635726"/>
    </source>
</evidence>
<accession>A0A917PDB6</accession>
<protein>
    <recommendedName>
        <fullName evidence="4">Shikimate kinase</fullName>
    </recommendedName>
</protein>
<evidence type="ECO:0000256" key="1">
    <source>
        <dbReference type="SAM" id="MobiDB-lite"/>
    </source>
</evidence>
<name>A0A917PDB6_9DEIO</name>
<dbReference type="EMBL" id="BMOE01000004">
    <property type="protein sequence ID" value="GGJ71395.1"/>
    <property type="molecule type" value="Genomic_DNA"/>
</dbReference>
<evidence type="ECO:0008006" key="4">
    <source>
        <dbReference type="Google" id="ProtNLM"/>
    </source>
</evidence>
<comment type="caution">
    <text evidence="2">The sequence shown here is derived from an EMBL/GenBank/DDBJ whole genome shotgun (WGS) entry which is preliminary data.</text>
</comment>
<dbReference type="RefSeq" id="WP_229670858.1">
    <property type="nucleotide sequence ID" value="NZ_BMOE01000004.1"/>
</dbReference>
<feature type="region of interest" description="Disordered" evidence="1">
    <location>
        <begin position="1"/>
        <end position="26"/>
    </location>
</feature>
<organism evidence="2 3">
    <name type="scientific">Deinococcus aquiradiocola</name>
    <dbReference type="NCBI Taxonomy" id="393059"/>
    <lineage>
        <taxon>Bacteria</taxon>
        <taxon>Thermotogati</taxon>
        <taxon>Deinococcota</taxon>
        <taxon>Deinococci</taxon>
        <taxon>Deinococcales</taxon>
        <taxon>Deinococcaceae</taxon>
        <taxon>Deinococcus</taxon>
    </lineage>
</organism>
<dbReference type="AlphaFoldDB" id="A0A917PDB6"/>